<dbReference type="InterPro" id="IPR024661">
    <property type="entry name" value="RNA_pol_III_Rpc31"/>
</dbReference>
<evidence type="ECO:0000256" key="4">
    <source>
        <dbReference type="PIRNR" id="PIRNR000777"/>
    </source>
</evidence>
<feature type="compositionally biased region" description="Acidic residues" evidence="5">
    <location>
        <begin position="235"/>
        <end position="250"/>
    </location>
</feature>
<feature type="compositionally biased region" description="Acidic residues" evidence="5">
    <location>
        <begin position="198"/>
        <end position="226"/>
    </location>
</feature>
<keyword evidence="7" id="KW-1185">Reference proteome</keyword>
<comment type="subcellular location">
    <subcellularLocation>
        <location evidence="1 4">Nucleus</location>
    </subcellularLocation>
</comment>
<dbReference type="PANTHER" id="PTHR15367:SF2">
    <property type="entry name" value="DNA-DIRECTED RNA POLYMERASE III SUBUNIT"/>
    <property type="match status" value="1"/>
</dbReference>
<reference evidence="6" key="1">
    <citation type="submission" date="2019-07" db="EMBL/GenBank/DDBJ databases">
        <title>Hyphodiscus hymeniophilus genome sequencing and assembly.</title>
        <authorList>
            <person name="Kramer G."/>
            <person name="Nodwell J."/>
        </authorList>
    </citation>
    <scope>NUCLEOTIDE SEQUENCE</scope>
    <source>
        <strain evidence="6">ATCC 34498</strain>
    </source>
</reference>
<evidence type="ECO:0000256" key="5">
    <source>
        <dbReference type="SAM" id="MobiDB-lite"/>
    </source>
</evidence>
<comment type="similarity">
    <text evidence="2 4">Belongs to the eukaryotic RPC7 RNA polymerase subunit family.</text>
</comment>
<dbReference type="OrthoDB" id="5377312at2759"/>
<feature type="compositionally biased region" description="Basic and acidic residues" evidence="5">
    <location>
        <begin position="19"/>
        <end position="32"/>
    </location>
</feature>
<keyword evidence="3 4" id="KW-0539">Nucleus</keyword>
<name>A0A9P6VLH2_9HELO</name>
<comment type="subunit">
    <text evidence="4">Component of the RNA polymerase III (Pol III) complex.</text>
</comment>
<dbReference type="GO" id="GO:0005666">
    <property type="term" value="C:RNA polymerase III complex"/>
    <property type="evidence" value="ECO:0007669"/>
    <property type="project" value="UniProtKB-UniRule"/>
</dbReference>
<gene>
    <name evidence="6" type="ORF">D0Z07_3154</name>
</gene>
<dbReference type="Proteomes" id="UP000785200">
    <property type="component" value="Unassembled WGS sequence"/>
</dbReference>
<evidence type="ECO:0000256" key="1">
    <source>
        <dbReference type="ARBA" id="ARBA00004123"/>
    </source>
</evidence>
<comment type="function">
    <text evidence="4">DNA-dependent RNA polymerase catalyzes the transcription of DNA into RNA using the four ribonucleoside triphosphates as substrates. Specific peripheric component of RNA polymerase III which synthesizes small RNAs, such as 5S rRNA and tRNAs.</text>
</comment>
<sequence>MSYRGGRGGARGGGLKGATWEHDPDVKLESKPSDLFPPHPNLKKAKPLTGKEKRQIKAQKKLIDDTHRGPFYTEPTKRDADSPAKTFSEADQNSQYGVLGKADVDPFNGVETYSQKYAPKKRTVPQLSARAPFEKSLFPKELWATLEGDSGEEVRKHVNRIAEKKASMMNMTPGEKAERERILLEKIHKATGGGKDDAELEEEEEPEAEAEDYDFEDDEDEMGGDYDGEKYFDNGEGDSGDDDNAGNDDY</sequence>
<dbReference type="AlphaFoldDB" id="A0A9P6VLH2"/>
<accession>A0A9P6VLH2</accession>
<evidence type="ECO:0000256" key="2">
    <source>
        <dbReference type="ARBA" id="ARBA00008352"/>
    </source>
</evidence>
<feature type="compositionally biased region" description="Gly residues" evidence="5">
    <location>
        <begin position="1"/>
        <end position="16"/>
    </location>
</feature>
<feature type="compositionally biased region" description="Basic and acidic residues" evidence="5">
    <location>
        <begin position="49"/>
        <end position="68"/>
    </location>
</feature>
<comment type="caution">
    <text evidence="6">The sequence shown here is derived from an EMBL/GenBank/DDBJ whole genome shotgun (WGS) entry which is preliminary data.</text>
</comment>
<organism evidence="6 7">
    <name type="scientific">Hyphodiscus hymeniophilus</name>
    <dbReference type="NCBI Taxonomy" id="353542"/>
    <lineage>
        <taxon>Eukaryota</taxon>
        <taxon>Fungi</taxon>
        <taxon>Dikarya</taxon>
        <taxon>Ascomycota</taxon>
        <taxon>Pezizomycotina</taxon>
        <taxon>Leotiomycetes</taxon>
        <taxon>Helotiales</taxon>
        <taxon>Hyphodiscaceae</taxon>
        <taxon>Hyphodiscus</taxon>
    </lineage>
</organism>
<proteinExistence type="inferred from homology"/>
<evidence type="ECO:0000256" key="3">
    <source>
        <dbReference type="ARBA" id="ARBA00023242"/>
    </source>
</evidence>
<dbReference type="GO" id="GO:0006383">
    <property type="term" value="P:transcription by RNA polymerase III"/>
    <property type="evidence" value="ECO:0007669"/>
    <property type="project" value="UniProtKB-UniRule"/>
</dbReference>
<dbReference type="PIRSF" id="PIRSF000777">
    <property type="entry name" value="RNA_polIII_C31"/>
    <property type="match status" value="1"/>
</dbReference>
<evidence type="ECO:0000313" key="7">
    <source>
        <dbReference type="Proteomes" id="UP000785200"/>
    </source>
</evidence>
<dbReference type="Pfam" id="PF11705">
    <property type="entry name" value="RNA_pol_3_Rpc31"/>
    <property type="match status" value="1"/>
</dbReference>
<feature type="region of interest" description="Disordered" evidence="5">
    <location>
        <begin position="1"/>
        <end position="104"/>
    </location>
</feature>
<feature type="region of interest" description="Disordered" evidence="5">
    <location>
        <begin position="187"/>
        <end position="250"/>
    </location>
</feature>
<dbReference type="EMBL" id="VNKQ01000006">
    <property type="protein sequence ID" value="KAG0650441.1"/>
    <property type="molecule type" value="Genomic_DNA"/>
</dbReference>
<evidence type="ECO:0000313" key="6">
    <source>
        <dbReference type="EMBL" id="KAG0650441.1"/>
    </source>
</evidence>
<protein>
    <recommendedName>
        <fullName evidence="4">DNA-directed RNA polymerase III subunit</fullName>
    </recommendedName>
</protein>
<dbReference type="PANTHER" id="PTHR15367">
    <property type="entry name" value="DNA-DIRECTED RNA POLYMERASE III"/>
    <property type="match status" value="1"/>
</dbReference>